<organism evidence="1 2">
    <name type="scientific">Streptomyces polychromogenes</name>
    <dbReference type="NCBI Taxonomy" id="67342"/>
    <lineage>
        <taxon>Bacteria</taxon>
        <taxon>Bacillati</taxon>
        <taxon>Actinomycetota</taxon>
        <taxon>Actinomycetes</taxon>
        <taxon>Kitasatosporales</taxon>
        <taxon>Streptomycetaceae</taxon>
        <taxon>Streptomyces</taxon>
    </lineage>
</organism>
<evidence type="ECO:0000313" key="1">
    <source>
        <dbReference type="EMBL" id="GAA0303278.1"/>
    </source>
</evidence>
<comment type="caution">
    <text evidence="1">The sequence shown here is derived from an EMBL/GenBank/DDBJ whole genome shotgun (WGS) entry which is preliminary data.</text>
</comment>
<keyword evidence="2" id="KW-1185">Reference proteome</keyword>
<reference evidence="1 2" key="1">
    <citation type="journal article" date="2019" name="Int. J. Syst. Evol. Microbiol.">
        <title>The Global Catalogue of Microorganisms (GCM) 10K type strain sequencing project: providing services to taxonomists for standard genome sequencing and annotation.</title>
        <authorList>
            <consortium name="The Broad Institute Genomics Platform"/>
            <consortium name="The Broad Institute Genome Sequencing Center for Infectious Disease"/>
            <person name="Wu L."/>
            <person name="Ma J."/>
        </authorList>
    </citation>
    <scope>NUCLEOTIDE SEQUENCE [LARGE SCALE GENOMIC DNA]</scope>
    <source>
        <strain evidence="1 2">JCM 4505</strain>
    </source>
</reference>
<proteinExistence type="predicted"/>
<dbReference type="Proteomes" id="UP001501867">
    <property type="component" value="Unassembled WGS sequence"/>
</dbReference>
<gene>
    <name evidence="1" type="ORF">GCM10010302_47240</name>
</gene>
<sequence length="86" mass="7966">MVISVVMLRRMVPCSSGDVVLTEGTRGCAAAAGFGAGMQPRIGRPGAGGGAVFAGGAESGAGPSGCAVVNADTSGAGAGAVQGGAW</sequence>
<protein>
    <submittedName>
        <fullName evidence="1">Uncharacterized protein</fullName>
    </submittedName>
</protein>
<name>A0ABN0VHV1_9ACTN</name>
<accession>A0ABN0VHV1</accession>
<evidence type="ECO:0000313" key="2">
    <source>
        <dbReference type="Proteomes" id="UP001501867"/>
    </source>
</evidence>
<dbReference type="EMBL" id="BAAABV010000023">
    <property type="protein sequence ID" value="GAA0303278.1"/>
    <property type="molecule type" value="Genomic_DNA"/>
</dbReference>